<name>A0A1Z3HTI6_9CYAN</name>
<evidence type="ECO:0000256" key="2">
    <source>
        <dbReference type="ARBA" id="ARBA00022723"/>
    </source>
</evidence>
<evidence type="ECO:0000256" key="5">
    <source>
        <dbReference type="ARBA" id="ARBA00023157"/>
    </source>
</evidence>
<comment type="cofactor">
    <cofactor evidence="6">
        <name>[2Fe-2S] cluster</name>
        <dbReference type="ChEBI" id="CHEBI:190135"/>
    </cofactor>
</comment>
<dbReference type="Proteomes" id="UP000191901">
    <property type="component" value="Chromosome"/>
</dbReference>
<keyword evidence="1" id="KW-0001">2Fe-2S</keyword>
<dbReference type="SUPFAM" id="SSF50022">
    <property type="entry name" value="ISP domain"/>
    <property type="match status" value="1"/>
</dbReference>
<dbReference type="PROSITE" id="PS51296">
    <property type="entry name" value="RIESKE"/>
    <property type="match status" value="1"/>
</dbReference>
<dbReference type="KEGG" id="hhg:XM38_045840"/>
<evidence type="ECO:0000256" key="4">
    <source>
        <dbReference type="ARBA" id="ARBA00023014"/>
    </source>
</evidence>
<dbReference type="GO" id="GO:0004497">
    <property type="term" value="F:monooxygenase activity"/>
    <property type="evidence" value="ECO:0007669"/>
    <property type="project" value="UniProtKB-ARBA"/>
</dbReference>
<evidence type="ECO:0000313" key="9">
    <source>
        <dbReference type="Proteomes" id="UP000191901"/>
    </source>
</evidence>
<evidence type="ECO:0000313" key="8">
    <source>
        <dbReference type="EMBL" id="ASC73613.1"/>
    </source>
</evidence>
<keyword evidence="5" id="KW-1015">Disulfide bond</keyword>
<dbReference type="InterPro" id="IPR005805">
    <property type="entry name" value="Rieske_Fe-S_prot_C"/>
</dbReference>
<dbReference type="Gene3D" id="2.102.10.10">
    <property type="entry name" value="Rieske [2Fe-2S] iron-sulphur domain"/>
    <property type="match status" value="1"/>
</dbReference>
<evidence type="ECO:0000256" key="6">
    <source>
        <dbReference type="ARBA" id="ARBA00034078"/>
    </source>
</evidence>
<dbReference type="AlphaFoldDB" id="A0A1Z3HTI6"/>
<reference evidence="8 9" key="1">
    <citation type="journal article" date="2016" name="Biochim. Biophys. Acta">
        <title>Characterization of red-shifted phycobilisomes isolated from the chlorophyll f-containing cyanobacterium Halomicronema hongdechloris.</title>
        <authorList>
            <person name="Li Y."/>
            <person name="Lin Y."/>
            <person name="Garvey C.J."/>
            <person name="Birch D."/>
            <person name="Corkery R.W."/>
            <person name="Loughlin P.C."/>
            <person name="Scheer H."/>
            <person name="Willows R.D."/>
            <person name="Chen M."/>
        </authorList>
    </citation>
    <scope>NUCLEOTIDE SEQUENCE [LARGE SCALE GENOMIC DNA]</scope>
    <source>
        <strain evidence="8 9">C2206</strain>
    </source>
</reference>
<gene>
    <name evidence="8" type="primary">petC_4</name>
    <name evidence="8" type="ORF">XM38_045840</name>
</gene>
<keyword evidence="2" id="KW-0479">Metal-binding</keyword>
<proteinExistence type="predicted"/>
<sequence>MGTILLARSPNSPDVIYAVNPTCTHAGCTVDWNVARELFVCPCHQSQYAVDGDVVGGPAPSPLPRFNVKVEGDRVLVKPLPG</sequence>
<keyword evidence="3" id="KW-0408">Iron</keyword>
<dbReference type="InterPro" id="IPR017941">
    <property type="entry name" value="Rieske_2Fe-2S"/>
</dbReference>
<keyword evidence="4" id="KW-0411">Iron-sulfur</keyword>
<evidence type="ECO:0000259" key="7">
    <source>
        <dbReference type="PROSITE" id="PS51296"/>
    </source>
</evidence>
<dbReference type="GO" id="GO:0016705">
    <property type="term" value="F:oxidoreductase activity, acting on paired donors, with incorporation or reduction of molecular oxygen"/>
    <property type="evidence" value="ECO:0007669"/>
    <property type="project" value="UniProtKB-ARBA"/>
</dbReference>
<keyword evidence="9" id="KW-1185">Reference proteome</keyword>
<organism evidence="8 9">
    <name type="scientific">Halomicronema hongdechloris C2206</name>
    <dbReference type="NCBI Taxonomy" id="1641165"/>
    <lineage>
        <taxon>Bacteria</taxon>
        <taxon>Bacillati</taxon>
        <taxon>Cyanobacteriota</taxon>
        <taxon>Cyanophyceae</taxon>
        <taxon>Nodosilineales</taxon>
        <taxon>Nodosilineaceae</taxon>
        <taxon>Halomicronema</taxon>
    </lineage>
</organism>
<dbReference type="EC" id="1.10.9.1" evidence="8"/>
<evidence type="ECO:0000256" key="1">
    <source>
        <dbReference type="ARBA" id="ARBA00022714"/>
    </source>
</evidence>
<dbReference type="EMBL" id="CP021983">
    <property type="protein sequence ID" value="ASC73613.1"/>
    <property type="molecule type" value="Genomic_DNA"/>
</dbReference>
<feature type="domain" description="Rieske" evidence="7">
    <location>
        <begin position="1"/>
        <end position="77"/>
    </location>
</feature>
<dbReference type="GO" id="GO:0016020">
    <property type="term" value="C:membrane"/>
    <property type="evidence" value="ECO:0007669"/>
    <property type="project" value="InterPro"/>
</dbReference>
<dbReference type="PANTHER" id="PTHR10134">
    <property type="entry name" value="CYTOCHROME B-C1 COMPLEX SUBUNIT RIESKE, MITOCHONDRIAL"/>
    <property type="match status" value="1"/>
</dbReference>
<dbReference type="GO" id="GO:0046872">
    <property type="term" value="F:metal ion binding"/>
    <property type="evidence" value="ECO:0007669"/>
    <property type="project" value="UniProtKB-KW"/>
</dbReference>
<accession>A0A1Z3HTI6</accession>
<dbReference type="InterPro" id="IPR014349">
    <property type="entry name" value="Rieske_Fe-S_prot"/>
</dbReference>
<keyword evidence="8" id="KW-0560">Oxidoreductase</keyword>
<dbReference type="Pfam" id="PF00355">
    <property type="entry name" value="Rieske"/>
    <property type="match status" value="1"/>
</dbReference>
<dbReference type="GO" id="GO:0051537">
    <property type="term" value="F:2 iron, 2 sulfur cluster binding"/>
    <property type="evidence" value="ECO:0007669"/>
    <property type="project" value="UniProtKB-KW"/>
</dbReference>
<evidence type="ECO:0000256" key="3">
    <source>
        <dbReference type="ARBA" id="ARBA00023004"/>
    </source>
</evidence>
<protein>
    <submittedName>
        <fullName evidence="8">Cytochrome b6 complex subunit C</fullName>
        <ecNumber evidence="8">1.10.9.1</ecNumber>
    </submittedName>
</protein>
<dbReference type="InterPro" id="IPR036922">
    <property type="entry name" value="Rieske_2Fe-2S_sf"/>
</dbReference>
<dbReference type="PRINTS" id="PR00162">
    <property type="entry name" value="RIESKE"/>
</dbReference>